<name>B7VSI9_VIBA3</name>
<reference evidence="1 2" key="1">
    <citation type="submission" date="2009-02" db="EMBL/GenBank/DDBJ databases">
        <title>Vibrio splendidus str. LGP32 complete genome.</title>
        <authorList>
            <person name="Mazel D."/>
            <person name="Le Roux F."/>
        </authorList>
    </citation>
    <scope>NUCLEOTIDE SEQUENCE [LARGE SCALE GENOMIC DNA]</scope>
    <source>
        <strain evidence="1 2">LGP32</strain>
    </source>
</reference>
<organism evidence="1 2">
    <name type="scientific">Vibrio atlanticus (strain LGP32)</name>
    <name type="common">Vibrio splendidus (strain Mel32)</name>
    <dbReference type="NCBI Taxonomy" id="575788"/>
    <lineage>
        <taxon>Bacteria</taxon>
        <taxon>Pseudomonadati</taxon>
        <taxon>Pseudomonadota</taxon>
        <taxon>Gammaproteobacteria</taxon>
        <taxon>Vibrionales</taxon>
        <taxon>Vibrionaceae</taxon>
        <taxon>Vibrio</taxon>
    </lineage>
</organism>
<dbReference type="KEGG" id="vsp:VS_II0806"/>
<dbReference type="EMBL" id="FM954973">
    <property type="protein sequence ID" value="CAV26563.1"/>
    <property type="molecule type" value="Genomic_DNA"/>
</dbReference>
<dbReference type="HOGENOM" id="CLU_131580_0_0_6"/>
<sequence>MGILTVGTKRMNNEIPEIVQKKNQWLFSQLDIAYPAKESLLGRELYQSKLPSKTYQLLTQDQTPSQIDELHKVDFHKLTVLFSLNQASAYQDETERAYMLEFLSQIMLSDEHVLYIGTQNGDVAASAIVTEAEDSLLISDVVVGSGQSINAFAKQILDFWAQDHASRDKVWVEN</sequence>
<dbReference type="Proteomes" id="UP000009100">
    <property type="component" value="Chromosome 2"/>
</dbReference>
<dbReference type="AlphaFoldDB" id="B7VSI9"/>
<accession>B7VSI9</accession>
<dbReference type="eggNOG" id="ENOG5031PJR">
    <property type="taxonomic scope" value="Bacteria"/>
</dbReference>
<dbReference type="STRING" id="575788.VS_II0806"/>
<evidence type="ECO:0008006" key="3">
    <source>
        <dbReference type="Google" id="ProtNLM"/>
    </source>
</evidence>
<evidence type="ECO:0000313" key="1">
    <source>
        <dbReference type="EMBL" id="CAV26563.1"/>
    </source>
</evidence>
<protein>
    <recommendedName>
        <fullName evidence="3">Flavodoxin</fullName>
    </recommendedName>
</protein>
<proteinExistence type="predicted"/>
<evidence type="ECO:0000313" key="2">
    <source>
        <dbReference type="Proteomes" id="UP000009100"/>
    </source>
</evidence>
<gene>
    <name evidence="1" type="ordered locus">VS_II0806</name>
</gene>